<dbReference type="Pfam" id="PF13410">
    <property type="entry name" value="GST_C_2"/>
    <property type="match status" value="1"/>
</dbReference>
<dbReference type="InterPro" id="IPR040079">
    <property type="entry name" value="Glutathione_S-Trfase"/>
</dbReference>
<dbReference type="PROSITE" id="PS50405">
    <property type="entry name" value="GST_CTER"/>
    <property type="match status" value="1"/>
</dbReference>
<dbReference type="InterPro" id="IPR047047">
    <property type="entry name" value="GST_Omega-like_C"/>
</dbReference>
<proteinExistence type="inferred from homology"/>
<dbReference type="SFLD" id="SFLDS00019">
    <property type="entry name" value="Glutathione_Transferase_(cytos"/>
    <property type="match status" value="1"/>
</dbReference>
<evidence type="ECO:0000256" key="13">
    <source>
        <dbReference type="ARBA" id="ARBA00070045"/>
    </source>
</evidence>
<comment type="catalytic activity">
    <reaction evidence="11">
        <text>L-dehydroascorbate + 2 glutathione = glutathione disulfide + L-ascorbate</text>
        <dbReference type="Rhea" id="RHEA:24424"/>
        <dbReference type="ChEBI" id="CHEBI:38290"/>
        <dbReference type="ChEBI" id="CHEBI:57925"/>
        <dbReference type="ChEBI" id="CHEBI:58297"/>
        <dbReference type="ChEBI" id="CHEBI:58539"/>
        <dbReference type="EC" id="1.8.5.1"/>
    </reaction>
</comment>
<dbReference type="EC" id="2.5.1.18" evidence="4"/>
<evidence type="ECO:0000313" key="19">
    <source>
        <dbReference type="Proteomes" id="UP000837801"/>
    </source>
</evidence>
<evidence type="ECO:0000256" key="12">
    <source>
        <dbReference type="ARBA" id="ARBA00055859"/>
    </source>
</evidence>
<dbReference type="PIRSF" id="PIRSF015753">
    <property type="entry name" value="GST"/>
    <property type="match status" value="1"/>
</dbReference>
<keyword evidence="8" id="KW-0961">Cell wall biogenesis/degradation</keyword>
<keyword evidence="5" id="KW-0963">Cytoplasm</keyword>
<feature type="binding site" evidence="15">
    <location>
        <position position="79"/>
    </location>
    <ligand>
        <name>glutathione</name>
        <dbReference type="ChEBI" id="CHEBI:57925"/>
    </ligand>
</feature>
<dbReference type="EMBL" id="CAKXYY010000018">
    <property type="protein sequence ID" value="CAH2354638.1"/>
    <property type="molecule type" value="Genomic_DNA"/>
</dbReference>
<evidence type="ECO:0000256" key="11">
    <source>
        <dbReference type="ARBA" id="ARBA00049544"/>
    </source>
</evidence>
<dbReference type="PANTHER" id="PTHR32419">
    <property type="entry name" value="GLUTATHIONYL-HYDROQUINONE REDUCTASE"/>
    <property type="match status" value="1"/>
</dbReference>
<dbReference type="Proteomes" id="UP000837801">
    <property type="component" value="Unassembled WGS sequence"/>
</dbReference>
<comment type="similarity">
    <text evidence="2">Belongs to the GST superfamily. Omega family.</text>
</comment>
<feature type="site" description="Lowers pKa of active site Cys" evidence="16">
    <location>
        <position position="299"/>
    </location>
</feature>
<evidence type="ECO:0000256" key="7">
    <source>
        <dbReference type="ARBA" id="ARBA00023002"/>
    </source>
</evidence>
<keyword evidence="6" id="KW-0808">Transferase</keyword>
<accession>A0A9P0QTE3</accession>
<dbReference type="GO" id="GO:0005737">
    <property type="term" value="C:cytoplasm"/>
    <property type="evidence" value="ECO:0007669"/>
    <property type="project" value="UniProtKB-SubCell"/>
</dbReference>
<dbReference type="GO" id="GO:0045174">
    <property type="term" value="F:glutathione dehydrogenase (ascorbate) activity"/>
    <property type="evidence" value="ECO:0007669"/>
    <property type="project" value="UniProtKB-EC"/>
</dbReference>
<protein>
    <recommendedName>
        <fullName evidence="13">Glutathione S-transferase omega-like 2</fullName>
        <ecNumber evidence="3">1.8.5.1</ecNumber>
        <ecNumber evidence="4">2.5.1.18</ecNumber>
    </recommendedName>
    <alternativeName>
        <fullName evidence="9">Glutathione-dependent dehydroascorbate reductase</fullName>
    </alternativeName>
</protein>
<evidence type="ECO:0000256" key="6">
    <source>
        <dbReference type="ARBA" id="ARBA00022679"/>
    </source>
</evidence>
<comment type="catalytic activity">
    <reaction evidence="10">
        <text>RX + glutathione = an S-substituted glutathione + a halide anion + H(+)</text>
        <dbReference type="Rhea" id="RHEA:16437"/>
        <dbReference type="ChEBI" id="CHEBI:15378"/>
        <dbReference type="ChEBI" id="CHEBI:16042"/>
        <dbReference type="ChEBI" id="CHEBI:17792"/>
        <dbReference type="ChEBI" id="CHEBI:57925"/>
        <dbReference type="ChEBI" id="CHEBI:90779"/>
        <dbReference type="EC" id="2.5.1.18"/>
    </reaction>
</comment>
<dbReference type="SFLD" id="SFLDG01148">
    <property type="entry name" value="Xi_(cytGST)"/>
    <property type="match status" value="1"/>
</dbReference>
<dbReference type="GO" id="GO:0071555">
    <property type="term" value="P:cell wall organization"/>
    <property type="evidence" value="ECO:0007669"/>
    <property type="project" value="UniProtKB-KW"/>
</dbReference>
<name>A0A9P0QTE3_9ASCO</name>
<comment type="subcellular location">
    <subcellularLocation>
        <location evidence="1">Cytoplasm</location>
    </subcellularLocation>
</comment>
<feature type="binding site" evidence="15">
    <location>
        <begin position="123"/>
        <end position="126"/>
    </location>
    <ligand>
        <name>glutathione</name>
        <dbReference type="ChEBI" id="CHEBI:57925"/>
    </ligand>
</feature>
<dbReference type="EC" id="1.8.5.1" evidence="3"/>
<evidence type="ECO:0000259" key="17">
    <source>
        <dbReference type="PROSITE" id="PS50405"/>
    </source>
</evidence>
<dbReference type="InterPro" id="IPR016639">
    <property type="entry name" value="GST_Omega/GSH"/>
</dbReference>
<keyword evidence="7" id="KW-0560">Oxidoreductase</keyword>
<comment type="caution">
    <text evidence="18">The sequence shown here is derived from an EMBL/GenBank/DDBJ whole genome shotgun (WGS) entry which is preliminary data.</text>
</comment>
<evidence type="ECO:0000256" key="1">
    <source>
        <dbReference type="ARBA" id="ARBA00004496"/>
    </source>
</evidence>
<dbReference type="InterPro" id="IPR036282">
    <property type="entry name" value="Glutathione-S-Trfase_C_sf"/>
</dbReference>
<feature type="active site" description="Nucleophile" evidence="14">
    <location>
        <position position="46"/>
    </location>
</feature>
<evidence type="ECO:0000256" key="15">
    <source>
        <dbReference type="PIRSR" id="PIRSR015753-2"/>
    </source>
</evidence>
<dbReference type="InterPro" id="IPR036249">
    <property type="entry name" value="Thioredoxin-like_sf"/>
</dbReference>
<dbReference type="PANTHER" id="PTHR32419:SF6">
    <property type="entry name" value="GLUTATHIONE S-TRANSFERASE OMEGA-LIKE 1-RELATED"/>
    <property type="match status" value="1"/>
</dbReference>
<dbReference type="SUPFAM" id="SSF52833">
    <property type="entry name" value="Thioredoxin-like"/>
    <property type="match status" value="1"/>
</dbReference>
<evidence type="ECO:0000256" key="2">
    <source>
        <dbReference type="ARBA" id="ARBA00011067"/>
    </source>
</evidence>
<reference evidence="18" key="1">
    <citation type="submission" date="2022-03" db="EMBL/GenBank/DDBJ databases">
        <authorList>
            <person name="Legras J.-L."/>
            <person name="Devillers H."/>
            <person name="Grondin C."/>
        </authorList>
    </citation>
    <scope>NUCLEOTIDE SEQUENCE</scope>
    <source>
        <strain evidence="18">CLIB 1423</strain>
    </source>
</reference>
<dbReference type="GO" id="GO:0004364">
    <property type="term" value="F:glutathione transferase activity"/>
    <property type="evidence" value="ECO:0007669"/>
    <property type="project" value="UniProtKB-EC"/>
</dbReference>
<evidence type="ECO:0000256" key="8">
    <source>
        <dbReference type="ARBA" id="ARBA00023316"/>
    </source>
</evidence>
<evidence type="ECO:0000256" key="14">
    <source>
        <dbReference type="PIRSR" id="PIRSR015753-1"/>
    </source>
</evidence>
<comment type="function">
    <text evidence="12">Active as '1-Cys' thiol transferase against beta-hydroxyethyl disulfide (HED), as dehydroascorbate reductase and as dimethylarsinic acid reductase, while not active against the standard GST substrate 1-chloro-2,4-dinitrobenzene (CDNB). May be involved in cell wall organization and biogenesis.</text>
</comment>
<evidence type="ECO:0000256" key="5">
    <source>
        <dbReference type="ARBA" id="ARBA00022490"/>
    </source>
</evidence>
<dbReference type="Gene3D" id="1.20.1050.10">
    <property type="match status" value="1"/>
</dbReference>
<organism evidence="18 19">
    <name type="scientific">[Candida] railenensis</name>
    <dbReference type="NCBI Taxonomy" id="45579"/>
    <lineage>
        <taxon>Eukaryota</taxon>
        <taxon>Fungi</taxon>
        <taxon>Dikarya</taxon>
        <taxon>Ascomycota</taxon>
        <taxon>Saccharomycotina</taxon>
        <taxon>Pichiomycetes</taxon>
        <taxon>Debaryomycetaceae</taxon>
        <taxon>Kurtzmaniella</taxon>
    </lineage>
</organism>
<dbReference type="AlphaFoldDB" id="A0A9P0QTE3"/>
<dbReference type="InterPro" id="IPR004045">
    <property type="entry name" value="Glutathione_S-Trfase_N"/>
</dbReference>
<dbReference type="Pfam" id="PF13409">
    <property type="entry name" value="GST_N_2"/>
    <property type="match status" value="1"/>
</dbReference>
<dbReference type="InterPro" id="IPR010987">
    <property type="entry name" value="Glutathione-S-Trfase_C-like"/>
</dbReference>
<dbReference type="Gene3D" id="3.40.30.10">
    <property type="entry name" value="Glutaredoxin"/>
    <property type="match status" value="1"/>
</dbReference>
<gene>
    <name evidence="18" type="ORF">CLIB1423_18S00298</name>
</gene>
<dbReference type="FunFam" id="1.20.1050.10:FF:000038">
    <property type="entry name" value="Glutathione S-transferase omega-like 2"/>
    <property type="match status" value="1"/>
</dbReference>
<dbReference type="CDD" id="cd03190">
    <property type="entry name" value="GST_C_Omega_like"/>
    <property type="match status" value="1"/>
</dbReference>
<evidence type="ECO:0000256" key="10">
    <source>
        <dbReference type="ARBA" id="ARBA00047960"/>
    </source>
</evidence>
<feature type="binding site" evidence="15">
    <location>
        <begin position="141"/>
        <end position="142"/>
    </location>
    <ligand>
        <name>glutathione</name>
        <dbReference type="ChEBI" id="CHEBI:57925"/>
    </ligand>
</feature>
<evidence type="ECO:0000313" key="18">
    <source>
        <dbReference type="EMBL" id="CAH2354638.1"/>
    </source>
</evidence>
<keyword evidence="19" id="KW-1185">Reference proteome</keyword>
<dbReference type="SFLD" id="SFLDG01206">
    <property type="entry name" value="Xi.1"/>
    <property type="match status" value="1"/>
</dbReference>
<feature type="active site" description="Proton donor/acceptor" evidence="14">
    <location>
        <position position="191"/>
    </location>
</feature>
<dbReference type="SUPFAM" id="SSF47616">
    <property type="entry name" value="GST C-terminal domain-like"/>
    <property type="match status" value="1"/>
</dbReference>
<feature type="site" description="Lowers pKa of active site Cys" evidence="16">
    <location>
        <position position="254"/>
    </location>
</feature>
<evidence type="ECO:0000256" key="4">
    <source>
        <dbReference type="ARBA" id="ARBA00012452"/>
    </source>
</evidence>
<feature type="domain" description="GST C-terminal" evidence="17">
    <location>
        <begin position="168"/>
        <end position="299"/>
    </location>
</feature>
<sequence>MPPKLTQANGEFKSAASSFRNFISAKPGAKFAAEAGRYHLYVSLACPWAHRTLAGRAIKGLTEIIPISIVNWHMDQNGWRFINNEELAKTKQGSVEYGTIDHVNSFKRLKEVYLKADPKYDGRISVPVLWDKKLSTIVSNESSEILRMFNTEFNELLPKKYSEIDLYPSKLRGEIDELNDWIYENINSGVYKTGFAAKQEVYDKQVVNVFKHLDRVEDVLKKNAEEGKEFLVGNELTEADVRLYTTIVRFDPVYHQHFKCNIRMIRHDYPHLHKWLRKLYWTIPEFQETTNFDHIKYHYTKSHPQVNPLAITPLGPLPNILPL</sequence>
<dbReference type="OrthoDB" id="2309723at2759"/>
<evidence type="ECO:0000256" key="9">
    <source>
        <dbReference type="ARBA" id="ARBA00032186"/>
    </source>
</evidence>
<evidence type="ECO:0000256" key="3">
    <source>
        <dbReference type="ARBA" id="ARBA00012436"/>
    </source>
</evidence>
<evidence type="ECO:0000256" key="16">
    <source>
        <dbReference type="PIRSR" id="PIRSR015753-3"/>
    </source>
</evidence>